<name>T0ZB79_9ZZZZ</name>
<organism evidence="2">
    <name type="scientific">mine drainage metagenome</name>
    <dbReference type="NCBI Taxonomy" id="410659"/>
    <lineage>
        <taxon>unclassified sequences</taxon>
        <taxon>metagenomes</taxon>
        <taxon>ecological metagenomes</taxon>
    </lineage>
</organism>
<feature type="compositionally biased region" description="Polar residues" evidence="1">
    <location>
        <begin position="101"/>
        <end position="115"/>
    </location>
</feature>
<feature type="non-terminal residue" evidence="2">
    <location>
        <position position="1"/>
    </location>
</feature>
<protein>
    <submittedName>
        <fullName evidence="2">Uncharacterized protein</fullName>
    </submittedName>
</protein>
<proteinExistence type="predicted"/>
<gene>
    <name evidence="2" type="ORF">B2A_10716</name>
</gene>
<accession>T0ZB79</accession>
<feature type="region of interest" description="Disordered" evidence="1">
    <location>
        <begin position="59"/>
        <end position="131"/>
    </location>
</feature>
<reference evidence="2" key="2">
    <citation type="journal article" date="2014" name="ISME J.">
        <title>Microbial stratification in low pH oxic and suboxic macroscopic growths along an acid mine drainage.</title>
        <authorList>
            <person name="Mendez-Garcia C."/>
            <person name="Mesa V."/>
            <person name="Sprenger R.R."/>
            <person name="Richter M."/>
            <person name="Diez M.S."/>
            <person name="Solano J."/>
            <person name="Bargiela R."/>
            <person name="Golyshina O.V."/>
            <person name="Manteca A."/>
            <person name="Ramos J.L."/>
            <person name="Gallego J.R."/>
            <person name="Llorente I."/>
            <person name="Martins Dos Santos V.A."/>
            <person name="Jensen O.N."/>
            <person name="Pelaez A.I."/>
            <person name="Sanchez J."/>
            <person name="Ferrer M."/>
        </authorList>
    </citation>
    <scope>NUCLEOTIDE SEQUENCE</scope>
</reference>
<dbReference type="AlphaFoldDB" id="T0ZB79"/>
<reference evidence="2" key="1">
    <citation type="submission" date="2013-08" db="EMBL/GenBank/DDBJ databases">
        <authorList>
            <person name="Mendez C."/>
            <person name="Richter M."/>
            <person name="Ferrer M."/>
            <person name="Sanchez J."/>
        </authorList>
    </citation>
    <scope>NUCLEOTIDE SEQUENCE</scope>
</reference>
<sequence length="200" mass="21290">FFAAHALPKLDYAGLSTLYSTYGRNETLRLMTLIGAGGQIGAEAADTLRGMLIDAGSPRARMAQPVPSPASVTPISGVRAQDDIPADPEIDDEPHSPAHGSRSNQGSRPTVTATSRPLPRDTTGTDRQAPKDRFQARAYGGSAALCVEASESQGGNPTVRFELAPATAKNSKTYQWENKLIVQLTADELPQLLAVLFRFA</sequence>
<evidence type="ECO:0000256" key="1">
    <source>
        <dbReference type="SAM" id="MobiDB-lite"/>
    </source>
</evidence>
<dbReference type="EMBL" id="AUZZ01007714">
    <property type="protein sequence ID" value="EQD41362.1"/>
    <property type="molecule type" value="Genomic_DNA"/>
</dbReference>
<feature type="non-terminal residue" evidence="2">
    <location>
        <position position="200"/>
    </location>
</feature>
<evidence type="ECO:0000313" key="2">
    <source>
        <dbReference type="EMBL" id="EQD41362.1"/>
    </source>
</evidence>
<comment type="caution">
    <text evidence="2">The sequence shown here is derived from an EMBL/GenBank/DDBJ whole genome shotgun (WGS) entry which is preliminary data.</text>
</comment>